<evidence type="ECO:0000256" key="6">
    <source>
        <dbReference type="HAMAP-Rule" id="MF_00061"/>
    </source>
</evidence>
<proteinExistence type="inferred from homology"/>
<keyword evidence="7" id="KW-1133">Transmembrane helix</keyword>
<evidence type="ECO:0000256" key="1">
    <source>
        <dbReference type="ARBA" id="ARBA00017473"/>
    </source>
</evidence>
<keyword evidence="2 6" id="KW-0808">Transferase</keyword>
<dbReference type="SUPFAM" id="SSF54211">
    <property type="entry name" value="Ribosomal protein S5 domain 2-like"/>
    <property type="match status" value="1"/>
</dbReference>
<keyword evidence="7" id="KW-0812">Transmembrane</keyword>
<dbReference type="InterPro" id="IPR004424">
    <property type="entry name" value="IspE"/>
</dbReference>
<dbReference type="GO" id="GO:0050515">
    <property type="term" value="F:4-(cytidine 5'-diphospho)-2-C-methyl-D-erythritol kinase activity"/>
    <property type="evidence" value="ECO:0007669"/>
    <property type="project" value="UniProtKB-EC"/>
</dbReference>
<dbReference type="Pfam" id="PF00288">
    <property type="entry name" value="GHMP_kinases_N"/>
    <property type="match status" value="1"/>
</dbReference>
<dbReference type="InterPro" id="IPR006204">
    <property type="entry name" value="GHMP_kinase_N_dom"/>
</dbReference>
<dbReference type="NCBIfam" id="TIGR00154">
    <property type="entry name" value="ispE"/>
    <property type="match status" value="1"/>
</dbReference>
<dbReference type="InterPro" id="IPR014721">
    <property type="entry name" value="Ribsml_uS5_D2-typ_fold_subgr"/>
</dbReference>
<evidence type="ECO:0000256" key="3">
    <source>
        <dbReference type="ARBA" id="ARBA00022741"/>
    </source>
</evidence>
<feature type="binding site" evidence="6">
    <location>
        <begin position="108"/>
        <end position="118"/>
    </location>
    <ligand>
        <name>ATP</name>
        <dbReference type="ChEBI" id="CHEBI:30616"/>
    </ligand>
</feature>
<feature type="active site" evidence="6">
    <location>
        <position position="26"/>
    </location>
</feature>
<dbReference type="EMBL" id="CP035278">
    <property type="protein sequence ID" value="QHP83082.1"/>
    <property type="molecule type" value="Genomic_DNA"/>
</dbReference>
<evidence type="ECO:0000259" key="8">
    <source>
        <dbReference type="Pfam" id="PF00288"/>
    </source>
</evidence>
<reference evidence="9" key="1">
    <citation type="submission" date="2019-01" db="EMBL/GenBank/DDBJ databases">
        <title>Whole genome sequencing and annotation enables comparative genome analysis that reveals unique features of the Chlamydia suis R19 Genome.</title>
        <authorList>
            <person name="Dimond Z.E."/>
        </authorList>
    </citation>
    <scope>NUCLEOTIDE SEQUENCE [LARGE SCALE GENOMIC DNA]</scope>
    <source>
        <strain evidence="9">R19</strain>
    </source>
</reference>
<comment type="pathway">
    <text evidence="6">Isoprenoid biosynthesis; isopentenyl diphosphate biosynthesis via DXP pathway; isopentenyl diphosphate from 1-deoxy-D-xylulose 5-phosphate: step 3/6.</text>
</comment>
<feature type="active site" evidence="6">
    <location>
        <position position="150"/>
    </location>
</feature>
<keyword evidence="5 6" id="KW-0067">ATP-binding</keyword>
<dbReference type="Proteomes" id="UP000512184">
    <property type="component" value="Chromosome"/>
</dbReference>
<evidence type="ECO:0000256" key="5">
    <source>
        <dbReference type="ARBA" id="ARBA00022840"/>
    </source>
</evidence>
<dbReference type="InterPro" id="IPR020568">
    <property type="entry name" value="Ribosomal_Su5_D2-typ_SF"/>
</dbReference>
<keyword evidence="3 6" id="KW-0547">Nucleotide-binding</keyword>
<evidence type="ECO:0000256" key="2">
    <source>
        <dbReference type="ARBA" id="ARBA00022679"/>
    </source>
</evidence>
<feature type="domain" description="GHMP kinase N-terminal" evidence="8">
    <location>
        <begin position="80"/>
        <end position="158"/>
    </location>
</feature>
<keyword evidence="6" id="KW-0414">Isoprene biosynthesis</keyword>
<comment type="catalytic activity">
    <reaction evidence="6">
        <text>4-CDP-2-C-methyl-D-erythritol + ATP = 4-CDP-2-C-methyl-D-erythritol 2-phosphate + ADP + H(+)</text>
        <dbReference type="Rhea" id="RHEA:18437"/>
        <dbReference type="ChEBI" id="CHEBI:15378"/>
        <dbReference type="ChEBI" id="CHEBI:30616"/>
        <dbReference type="ChEBI" id="CHEBI:57823"/>
        <dbReference type="ChEBI" id="CHEBI:57919"/>
        <dbReference type="ChEBI" id="CHEBI:456216"/>
        <dbReference type="EC" id="2.7.1.148"/>
    </reaction>
</comment>
<keyword evidence="4 6" id="KW-0418">Kinase</keyword>
<accession>A0ABX6ISN3</accession>
<keyword evidence="7" id="KW-0472">Membrane</keyword>
<dbReference type="HAMAP" id="MF_00061">
    <property type="entry name" value="IspE"/>
    <property type="match status" value="1"/>
</dbReference>
<evidence type="ECO:0000313" key="9">
    <source>
        <dbReference type="EMBL" id="QHP83082.1"/>
    </source>
</evidence>
<comment type="similarity">
    <text evidence="6">Belongs to the GHMP kinase family. IspE subfamily.</text>
</comment>
<dbReference type="InterPro" id="IPR036554">
    <property type="entry name" value="GHMP_kinase_C_sf"/>
</dbReference>
<keyword evidence="10" id="KW-1185">Reference proteome</keyword>
<feature type="transmembrane region" description="Helical" evidence="7">
    <location>
        <begin position="12"/>
        <end position="31"/>
    </location>
</feature>
<gene>
    <name evidence="6 9" type="primary">ispE</name>
    <name evidence="9" type="ORF">Chls_207</name>
</gene>
<protein>
    <recommendedName>
        <fullName evidence="1 6">4-diphosphocytidyl-2-C-methyl-D-erythritol kinase</fullName>
        <shortName evidence="6">CMK</shortName>
        <ecNumber evidence="6">2.7.1.148</ecNumber>
    </recommendedName>
    <alternativeName>
        <fullName evidence="6">4-(cytidine-5'-diphospho)-2-C-methyl-D-erythritol kinase</fullName>
    </alternativeName>
</protein>
<evidence type="ECO:0000256" key="4">
    <source>
        <dbReference type="ARBA" id="ARBA00022777"/>
    </source>
</evidence>
<organism evidence="9 10">
    <name type="scientific">Chlamydia suis</name>
    <dbReference type="NCBI Taxonomy" id="83559"/>
    <lineage>
        <taxon>Bacteria</taxon>
        <taxon>Pseudomonadati</taxon>
        <taxon>Chlamydiota</taxon>
        <taxon>Chlamydiia</taxon>
        <taxon>Chlamydiales</taxon>
        <taxon>Chlamydiaceae</taxon>
        <taxon>Chlamydia/Chlamydophila group</taxon>
        <taxon>Chlamydia</taxon>
    </lineage>
</organism>
<dbReference type="PANTHER" id="PTHR43527:SF2">
    <property type="entry name" value="4-DIPHOSPHOCYTIDYL-2-C-METHYL-D-ERYTHRITOL KINASE, CHLOROPLASTIC"/>
    <property type="match status" value="1"/>
</dbReference>
<evidence type="ECO:0000313" key="10">
    <source>
        <dbReference type="Proteomes" id="UP000512184"/>
    </source>
</evidence>
<dbReference type="Gene3D" id="3.30.70.890">
    <property type="entry name" value="GHMP kinase, C-terminal domain"/>
    <property type="match status" value="1"/>
</dbReference>
<dbReference type="SUPFAM" id="SSF55060">
    <property type="entry name" value="GHMP Kinase, C-terminal domain"/>
    <property type="match status" value="1"/>
</dbReference>
<evidence type="ECO:0000256" key="7">
    <source>
        <dbReference type="SAM" id="Phobius"/>
    </source>
</evidence>
<dbReference type="Gene3D" id="3.30.230.10">
    <property type="match status" value="1"/>
</dbReference>
<name>A0ABX6ISN3_9CHLA</name>
<dbReference type="PIRSF" id="PIRSF010376">
    <property type="entry name" value="IspE"/>
    <property type="match status" value="1"/>
</dbReference>
<dbReference type="EC" id="2.7.1.148" evidence="6"/>
<sequence length="310" mass="34443">MFIGGRNSFFPIAFFVLVMHFFSPAKLNIFLQLLDKRDDGFHEIVTRYQAVAFGDQLSLSVSSCDSLHVVNTPQLETPNNSVWKSTELFRQYTGITDPVTWRIVKHIPVGSGLAGGSSNAATALFALNKLFQTGLSEEEMRSLAKYVGMDTPFFFSSGSALGCGRGEKIVSLEDNVLDKYVLYLSEAGMLTSRAFAAVKPTDYSLSRNINYARNDLENPVFRLRLDLKAKKRWLEDLWEGIPVYVGLTGSGAALFVRYAEALEKDSVYAARIQKIIALSGGVFTTPIRRNAPDWYTVYSNNVVAATEDIL</sequence>
<comment type="function">
    <text evidence="6">Catalyzes the phosphorylation of the position 2 hydroxy group of 4-diphosphocytidyl-2C-methyl-D-erythritol.</text>
</comment>
<dbReference type="PANTHER" id="PTHR43527">
    <property type="entry name" value="4-DIPHOSPHOCYTIDYL-2-C-METHYL-D-ERYTHRITOL KINASE, CHLOROPLASTIC"/>
    <property type="match status" value="1"/>
</dbReference>